<dbReference type="SUPFAM" id="SSF50118">
    <property type="entry name" value="Cell growth inhibitor/plasmid maintenance toxic component"/>
    <property type="match status" value="1"/>
</dbReference>
<sequence length="67" mass="7484">MKATAGNWLIVESNHLSAPPRRGMILEVHGADGAPPYLIRWDDTDTETLFYPGPDSHVLTAEQLHHH</sequence>
<evidence type="ECO:0000259" key="1">
    <source>
        <dbReference type="Pfam" id="PF08940"/>
    </source>
</evidence>
<accession>A0A7X5VF07</accession>
<name>A0A7X5VF07_9ACTN</name>
<keyword evidence="3" id="KW-1185">Reference proteome</keyword>
<proteinExistence type="predicted"/>
<dbReference type="AlphaFoldDB" id="A0A7X5VF07"/>
<organism evidence="2 3">
    <name type="scientific">Kribbella shirazensis</name>
    <dbReference type="NCBI Taxonomy" id="1105143"/>
    <lineage>
        <taxon>Bacteria</taxon>
        <taxon>Bacillati</taxon>
        <taxon>Actinomycetota</taxon>
        <taxon>Actinomycetes</taxon>
        <taxon>Propionibacteriales</taxon>
        <taxon>Kribbellaceae</taxon>
        <taxon>Kribbella</taxon>
    </lineage>
</organism>
<dbReference type="RefSeq" id="WP_167210381.1">
    <property type="nucleotide sequence ID" value="NZ_JAASRO010000001.1"/>
</dbReference>
<evidence type="ECO:0000313" key="2">
    <source>
        <dbReference type="EMBL" id="NIK59108.1"/>
    </source>
</evidence>
<protein>
    <recommendedName>
        <fullName evidence="1">DUF1918 domain-containing protein</fullName>
    </recommendedName>
</protein>
<dbReference type="Pfam" id="PF08940">
    <property type="entry name" value="DUF1918"/>
    <property type="match status" value="1"/>
</dbReference>
<feature type="domain" description="DUF1918" evidence="1">
    <location>
        <begin position="1"/>
        <end position="58"/>
    </location>
</feature>
<dbReference type="Gene3D" id="2.30.30.440">
    <property type="entry name" value="Domain of unknown function DUF1918"/>
    <property type="match status" value="1"/>
</dbReference>
<gene>
    <name evidence="2" type="ORF">BJY22_004825</name>
</gene>
<reference evidence="2 3" key="1">
    <citation type="submission" date="2020-03" db="EMBL/GenBank/DDBJ databases">
        <title>Sequencing the genomes of 1000 actinobacteria strains.</title>
        <authorList>
            <person name="Klenk H.-P."/>
        </authorList>
    </citation>
    <scope>NUCLEOTIDE SEQUENCE [LARGE SCALE GENOMIC DNA]</scope>
    <source>
        <strain evidence="2 3">DSM 45490</strain>
    </source>
</reference>
<dbReference type="EMBL" id="JAASRO010000001">
    <property type="protein sequence ID" value="NIK59108.1"/>
    <property type="molecule type" value="Genomic_DNA"/>
</dbReference>
<comment type="caution">
    <text evidence="2">The sequence shown here is derived from an EMBL/GenBank/DDBJ whole genome shotgun (WGS) entry which is preliminary data.</text>
</comment>
<dbReference type="InterPro" id="IPR015035">
    <property type="entry name" value="DUF1918"/>
</dbReference>
<dbReference type="Proteomes" id="UP000555407">
    <property type="component" value="Unassembled WGS sequence"/>
</dbReference>
<evidence type="ECO:0000313" key="3">
    <source>
        <dbReference type="Proteomes" id="UP000555407"/>
    </source>
</evidence>